<keyword evidence="2" id="KW-1185">Reference proteome</keyword>
<accession>A0A7T7CH19</accession>
<proteinExistence type="predicted"/>
<reference evidence="1 2" key="1">
    <citation type="submission" date="2020-06" db="EMBL/GenBank/DDBJ databases">
        <title>Genomic analysis of Salicibibacter sp. NKC21-4.</title>
        <authorList>
            <person name="Oh Y.J."/>
        </authorList>
    </citation>
    <scope>NUCLEOTIDE SEQUENCE [LARGE SCALE GENOMIC DNA]</scope>
    <source>
        <strain evidence="1 2">NKC21-4</strain>
    </source>
</reference>
<dbReference type="KEGG" id="scib:HUG20_18430"/>
<organism evidence="1 2">
    <name type="scientific">Salicibibacter cibi</name>
    <dbReference type="NCBI Taxonomy" id="2743001"/>
    <lineage>
        <taxon>Bacteria</taxon>
        <taxon>Bacillati</taxon>
        <taxon>Bacillota</taxon>
        <taxon>Bacilli</taxon>
        <taxon>Bacillales</taxon>
        <taxon>Bacillaceae</taxon>
        <taxon>Salicibibacter</taxon>
    </lineage>
</organism>
<evidence type="ECO:0000313" key="2">
    <source>
        <dbReference type="Proteomes" id="UP000595349"/>
    </source>
</evidence>
<dbReference type="RefSeq" id="WP_200086323.1">
    <property type="nucleotide sequence ID" value="NZ_CP054706.1"/>
</dbReference>
<dbReference type="EMBL" id="CP054706">
    <property type="protein sequence ID" value="QQK81694.1"/>
    <property type="molecule type" value="Genomic_DNA"/>
</dbReference>
<dbReference type="Proteomes" id="UP000595349">
    <property type="component" value="Chromosome"/>
</dbReference>
<name>A0A7T7CH19_9BACI</name>
<dbReference type="AlphaFoldDB" id="A0A7T7CH19"/>
<sequence>MRYEFNPEVELLLVDESDEEVTMAYMSETWAMPKIGERPPYYTNPRYEPYYPLV</sequence>
<protein>
    <submittedName>
        <fullName evidence="1">Uncharacterized protein</fullName>
    </submittedName>
</protein>
<gene>
    <name evidence="1" type="ORF">HUG20_18430</name>
</gene>
<evidence type="ECO:0000313" key="1">
    <source>
        <dbReference type="EMBL" id="QQK81694.1"/>
    </source>
</evidence>